<comment type="caution">
    <text evidence="2">The sequence shown here is derived from an EMBL/GenBank/DDBJ whole genome shotgun (WGS) entry which is preliminary data.</text>
</comment>
<proteinExistence type="predicted"/>
<feature type="region of interest" description="Disordered" evidence="1">
    <location>
        <begin position="579"/>
        <end position="610"/>
    </location>
</feature>
<protein>
    <submittedName>
        <fullName evidence="2">Uncharacterized protein</fullName>
    </submittedName>
</protein>
<feature type="region of interest" description="Disordered" evidence="1">
    <location>
        <begin position="534"/>
        <end position="567"/>
    </location>
</feature>
<feature type="region of interest" description="Disordered" evidence="1">
    <location>
        <begin position="485"/>
        <end position="519"/>
    </location>
</feature>
<organism evidence="2 3">
    <name type="scientific">Durusdinium trenchii</name>
    <dbReference type="NCBI Taxonomy" id="1381693"/>
    <lineage>
        <taxon>Eukaryota</taxon>
        <taxon>Sar</taxon>
        <taxon>Alveolata</taxon>
        <taxon>Dinophyceae</taxon>
        <taxon>Suessiales</taxon>
        <taxon>Symbiodiniaceae</taxon>
        <taxon>Durusdinium</taxon>
    </lineage>
</organism>
<evidence type="ECO:0000313" key="2">
    <source>
        <dbReference type="EMBL" id="CAK9038531.1"/>
    </source>
</evidence>
<evidence type="ECO:0000313" key="3">
    <source>
        <dbReference type="Proteomes" id="UP001642484"/>
    </source>
</evidence>
<sequence>MEGEASQSVFMGPGQQFYVARTLMPGMKAAALLWGRWMALIARLRQGMFEEEELVVVVLPKKVILVMQGDQVRRDQMAALVLTSLTALGLNIQWGRGKRGRDILVDGASLTKTQLGGEVVQLAWPTQKFVQFQELLEAQDQAPEVVEVMGQHLFEIGRELHRRYPSSREMYLLMGCVWLRWSELEERERKEARALKEDWGLLKAKVVQGMVESEHRFATEVRVRLYLEEFKVTAVLQTGTRLARVLVTHTKASEWARLGWPRRQEVGWSSKVWLALLITLKHWPAALRLVAPTFLIQREQFQAWSKMATGQSAHTDLFLRQEWQVQLVRLSLDGCKVEEDTTGEPRDDRVADAEPGANLGGGLLVEGVPLIDLPWLNEHRPTCHARWADQHLWGWARRTPWRWRRADQPLKRRNQKEKAELQKYGREKGTAGWADQPLKRENWKEKAELQKFSGEKVTLRKREKVTMGGPYVADREPGGKRVAAGYGEGKGTHESRGKGVQRKFHRGNMEEQGEEPGWKRTEEELKCIKVSKREYEEGMEGHSRAETLEVGPRKGHADYRSEPSSRRATVWWNREEARRKMGKNRMPKEGTRRIEERESALKEVYDREGG</sequence>
<feature type="compositionally biased region" description="Basic and acidic residues" evidence="1">
    <location>
        <begin position="534"/>
        <end position="565"/>
    </location>
</feature>
<accession>A0ABP0LH88</accession>
<feature type="compositionally biased region" description="Basic and acidic residues" evidence="1">
    <location>
        <begin position="586"/>
        <end position="610"/>
    </location>
</feature>
<reference evidence="2 3" key="1">
    <citation type="submission" date="2024-02" db="EMBL/GenBank/DDBJ databases">
        <authorList>
            <person name="Chen Y."/>
            <person name="Shah S."/>
            <person name="Dougan E. K."/>
            <person name="Thang M."/>
            <person name="Chan C."/>
        </authorList>
    </citation>
    <scope>NUCLEOTIDE SEQUENCE [LARGE SCALE GENOMIC DNA]</scope>
</reference>
<dbReference type="EMBL" id="CAXAMN010012559">
    <property type="protein sequence ID" value="CAK9038531.1"/>
    <property type="molecule type" value="Genomic_DNA"/>
</dbReference>
<keyword evidence="3" id="KW-1185">Reference proteome</keyword>
<dbReference type="Proteomes" id="UP001642484">
    <property type="component" value="Unassembled WGS sequence"/>
</dbReference>
<gene>
    <name evidence="2" type="ORF">CCMP2556_LOCUS21068</name>
</gene>
<evidence type="ECO:0000256" key="1">
    <source>
        <dbReference type="SAM" id="MobiDB-lite"/>
    </source>
</evidence>
<name>A0ABP0LH88_9DINO</name>